<dbReference type="InterPro" id="IPR029787">
    <property type="entry name" value="Nucleotide_cyclase"/>
</dbReference>
<dbReference type="EMBL" id="FWZX01000018">
    <property type="protein sequence ID" value="SMF51488.1"/>
    <property type="molecule type" value="Genomic_DNA"/>
</dbReference>
<dbReference type="SUPFAM" id="SSF55073">
    <property type="entry name" value="Nucleotide cyclase"/>
    <property type="match status" value="1"/>
</dbReference>
<evidence type="ECO:0000259" key="2">
    <source>
        <dbReference type="PROSITE" id="PS50125"/>
    </source>
</evidence>
<feature type="compositionally biased region" description="Basic and acidic residues" evidence="1">
    <location>
        <begin position="214"/>
        <end position="224"/>
    </location>
</feature>
<dbReference type="PANTHER" id="PTHR43081">
    <property type="entry name" value="ADENYLATE CYCLASE, TERMINAL-DIFFERENTIATION SPECIFIC-RELATED"/>
    <property type="match status" value="1"/>
</dbReference>
<dbReference type="GO" id="GO:0004016">
    <property type="term" value="F:adenylate cyclase activity"/>
    <property type="evidence" value="ECO:0007669"/>
    <property type="project" value="UniProtKB-ARBA"/>
</dbReference>
<dbReference type="Proteomes" id="UP000192917">
    <property type="component" value="Unassembled WGS sequence"/>
</dbReference>
<dbReference type="AlphaFoldDB" id="A0A1Y6CE41"/>
<evidence type="ECO:0000313" key="4">
    <source>
        <dbReference type="Proteomes" id="UP000192917"/>
    </source>
</evidence>
<evidence type="ECO:0000256" key="1">
    <source>
        <dbReference type="SAM" id="MobiDB-lite"/>
    </source>
</evidence>
<dbReference type="STRING" id="560819.SAMN05428998_11839"/>
<dbReference type="CDD" id="cd07302">
    <property type="entry name" value="CHD"/>
    <property type="match status" value="1"/>
</dbReference>
<dbReference type="InterPro" id="IPR050697">
    <property type="entry name" value="Adenylyl/Guanylyl_Cyclase_3/4"/>
</dbReference>
<dbReference type="InterPro" id="IPR001054">
    <property type="entry name" value="A/G_cyclase"/>
</dbReference>
<dbReference type="PROSITE" id="PS50125">
    <property type="entry name" value="GUANYLATE_CYCLASE_2"/>
    <property type="match status" value="1"/>
</dbReference>
<sequence length="557" mass="61050">MASGTSSPAPHSLIDWAGSRRVTLAIVFTDVVDSTALGFRLGDERMDDVRRAHFGRSESLIADFGGRQVKTIGDSVMAVFRSAGDAFDFACTLHRNPGAAELRAKGIRAGIHSGEVDVVESDVFGTEVNFAARVTHAAEGAEIWLSGRAREAIDRAGARHRQGLNWRHHERIDLKGLGKYSLWSFVPDATAAPAALVPSRRSEQAAVVAPSPDLRSEPERRKVASPDVTPNGRTVFVARPASDMGQGYVRIVEELKGRGYAVVPDGDIPNDESAVAFIDAALAKAELSVHLLGDRPGITPDAPDMMAIGQLQLVRAALRSEQAQEDGTGTPQFRRIIWAPRFLEGAATPQAAAPVERNPIAVLQRFAEQLPTDRVLGENLIQFINYLHQHLDKTRPRTLAPQCDIGSGEKIFIDHAAEDYEYATELAYVLQQLSFEPTFAAPLDENEDRRKVEAFNRNEVLSCSAVAYCWGNASELWLRTRHSKIDSWRSRAKRDRIELTLIEAPPTHRAKKRFLIVKLAGIDRVVDMTNVDRPSPADLAEWLRPQTEGMGGQAGGG</sequence>
<keyword evidence="4" id="KW-1185">Reference proteome</keyword>
<evidence type="ECO:0000313" key="3">
    <source>
        <dbReference type="EMBL" id="SMF51488.1"/>
    </source>
</evidence>
<dbReference type="SMART" id="SM00044">
    <property type="entry name" value="CYCc"/>
    <property type="match status" value="1"/>
</dbReference>
<reference evidence="3 4" key="1">
    <citation type="submission" date="2017-04" db="EMBL/GenBank/DDBJ databases">
        <authorList>
            <person name="Afonso C.L."/>
            <person name="Miller P.J."/>
            <person name="Scott M.A."/>
            <person name="Spackman E."/>
            <person name="Goraichik I."/>
            <person name="Dimitrov K.M."/>
            <person name="Suarez D.L."/>
            <person name="Swayne D.E."/>
        </authorList>
    </citation>
    <scope>NUCLEOTIDE SEQUENCE [LARGE SCALE GENOMIC DNA]</scope>
    <source>
        <strain evidence="3 4">USBA 355</strain>
    </source>
</reference>
<proteinExistence type="predicted"/>
<accession>A0A1Y6CE41</accession>
<dbReference type="Pfam" id="PF00211">
    <property type="entry name" value="Guanylate_cyc"/>
    <property type="match status" value="1"/>
</dbReference>
<feature type="domain" description="Guanylate cyclase" evidence="2">
    <location>
        <begin position="25"/>
        <end position="135"/>
    </location>
</feature>
<dbReference type="GO" id="GO:0035556">
    <property type="term" value="P:intracellular signal transduction"/>
    <property type="evidence" value="ECO:0007669"/>
    <property type="project" value="InterPro"/>
</dbReference>
<feature type="region of interest" description="Disordered" evidence="1">
    <location>
        <begin position="200"/>
        <end position="231"/>
    </location>
</feature>
<protein>
    <submittedName>
        <fullName evidence="3">Adenylate cyclase, class 3</fullName>
    </submittedName>
</protein>
<dbReference type="GO" id="GO:0009190">
    <property type="term" value="P:cyclic nucleotide biosynthetic process"/>
    <property type="evidence" value="ECO:0007669"/>
    <property type="project" value="InterPro"/>
</dbReference>
<gene>
    <name evidence="3" type="ORF">SAMN05428998_11839</name>
</gene>
<dbReference type="PANTHER" id="PTHR43081:SF1">
    <property type="entry name" value="ADENYLATE CYCLASE, TERMINAL-DIFFERENTIATION SPECIFIC"/>
    <property type="match status" value="1"/>
</dbReference>
<organism evidence="3 4">
    <name type="scientific">Tistlia consotensis USBA 355</name>
    <dbReference type="NCBI Taxonomy" id="560819"/>
    <lineage>
        <taxon>Bacteria</taxon>
        <taxon>Pseudomonadati</taxon>
        <taxon>Pseudomonadota</taxon>
        <taxon>Alphaproteobacteria</taxon>
        <taxon>Rhodospirillales</taxon>
        <taxon>Rhodovibrionaceae</taxon>
        <taxon>Tistlia</taxon>
    </lineage>
</organism>
<name>A0A1Y6CE41_9PROT</name>
<dbReference type="Gene3D" id="3.30.70.1230">
    <property type="entry name" value="Nucleotide cyclase"/>
    <property type="match status" value="1"/>
</dbReference>